<keyword evidence="2" id="KW-1185">Reference proteome</keyword>
<dbReference type="EMBL" id="JAYGJQ010000002">
    <property type="protein sequence ID" value="MEA9357969.1"/>
    <property type="molecule type" value="Genomic_DNA"/>
</dbReference>
<evidence type="ECO:0000313" key="2">
    <source>
        <dbReference type="Proteomes" id="UP001302274"/>
    </source>
</evidence>
<sequence length="129" mass="14985">MVKNYNEEEVRKFLQKNHDPQSQLEKLATYKNAANLQLFETDYHETHQVNVIPDKNVAPAAFIPDKLDPKKFRAHPVTIRAMRKDLFMGGEDFVDLEHIITCASCKTDVDIQFWHFCPYCEASFPNGIK</sequence>
<name>A0ABU5VY15_9BACT</name>
<organism evidence="1 2">
    <name type="scientific">Bacteriovorax antarcticus</name>
    <dbReference type="NCBI Taxonomy" id="3088717"/>
    <lineage>
        <taxon>Bacteria</taxon>
        <taxon>Pseudomonadati</taxon>
        <taxon>Bdellovibrionota</taxon>
        <taxon>Bacteriovoracia</taxon>
        <taxon>Bacteriovoracales</taxon>
        <taxon>Bacteriovoracaceae</taxon>
        <taxon>Bacteriovorax</taxon>
    </lineage>
</organism>
<evidence type="ECO:0000313" key="1">
    <source>
        <dbReference type="EMBL" id="MEA9357969.1"/>
    </source>
</evidence>
<dbReference type="Proteomes" id="UP001302274">
    <property type="component" value="Unassembled WGS sequence"/>
</dbReference>
<proteinExistence type="predicted"/>
<protein>
    <submittedName>
        <fullName evidence="1">Uncharacterized protein</fullName>
    </submittedName>
</protein>
<accession>A0ABU5VY15</accession>
<dbReference type="RefSeq" id="WP_323578172.1">
    <property type="nucleotide sequence ID" value="NZ_JAYGJQ010000002.1"/>
</dbReference>
<comment type="caution">
    <text evidence="1">The sequence shown here is derived from an EMBL/GenBank/DDBJ whole genome shotgun (WGS) entry which is preliminary data.</text>
</comment>
<gene>
    <name evidence="1" type="ORF">SHI21_17185</name>
</gene>
<reference evidence="1 2" key="1">
    <citation type="submission" date="2023-11" db="EMBL/GenBank/DDBJ databases">
        <title>A Novel Polar Bacteriovorax (B. antarcticus) Isolated from the Biocrust in Antarctica.</title>
        <authorList>
            <person name="Mun W."/>
            <person name="Choi S.Y."/>
            <person name="Mitchell R.J."/>
        </authorList>
    </citation>
    <scope>NUCLEOTIDE SEQUENCE [LARGE SCALE GENOMIC DNA]</scope>
    <source>
        <strain evidence="1 2">PP10</strain>
    </source>
</reference>